<dbReference type="EMBL" id="KB111606">
    <property type="protein sequence ID" value="ELK25735.1"/>
    <property type="molecule type" value="Genomic_DNA"/>
</dbReference>
<feature type="domain" description="CUB" evidence="39">
    <location>
        <begin position="761"/>
        <end position="873"/>
    </location>
</feature>
<dbReference type="InterPro" id="IPR006026">
    <property type="entry name" value="Peptidase_Metallo"/>
</dbReference>
<feature type="domain" description="CUB" evidence="39">
    <location>
        <begin position="605"/>
        <end position="717"/>
    </location>
</feature>
<comment type="catalytic activity">
    <reaction evidence="28">
        <text>ATP + H2O + phospholipidSide 1 = ADP + phosphate + phospholipidSide 2.</text>
        <dbReference type="EC" id="7.6.2.1"/>
    </reaction>
</comment>
<evidence type="ECO:0000256" key="21">
    <source>
        <dbReference type="ARBA" id="ARBA00023049"/>
    </source>
</evidence>
<keyword evidence="18 34" id="KW-0460">Magnesium</keyword>
<keyword evidence="43" id="KW-1185">Reference proteome</keyword>
<keyword evidence="4" id="KW-0813">Transport</keyword>
<feature type="binding site" evidence="36">
    <location>
        <position position="240"/>
    </location>
    <ligand>
        <name>Zn(2+)</name>
        <dbReference type="ChEBI" id="CHEBI:29105"/>
        <note>catalytic</note>
    </ligand>
</feature>
<keyword evidence="24" id="KW-0865">Zymogen</keyword>
<dbReference type="FunFam" id="2.60.120.290:FF:000007">
    <property type="entry name" value="Metalloendopeptidase"/>
    <property type="match status" value="1"/>
</dbReference>
<dbReference type="PROSITE" id="PS01186">
    <property type="entry name" value="EGF_2"/>
    <property type="match status" value="2"/>
</dbReference>
<keyword evidence="11" id="KW-0677">Repeat</keyword>
<feature type="domain" description="CUB" evidence="39">
    <location>
        <begin position="349"/>
        <end position="446"/>
    </location>
</feature>
<evidence type="ECO:0000256" key="19">
    <source>
        <dbReference type="ARBA" id="ARBA00022967"/>
    </source>
</evidence>
<dbReference type="GO" id="GO:0005524">
    <property type="term" value="F:ATP binding"/>
    <property type="evidence" value="ECO:0007669"/>
    <property type="project" value="UniProtKB-KW"/>
</dbReference>
<dbReference type="SFLD" id="SFLDG00002">
    <property type="entry name" value="C1.7:_P-type_atpase_like"/>
    <property type="match status" value="1"/>
</dbReference>
<dbReference type="PROSITE" id="PS51864">
    <property type="entry name" value="ASTACIN"/>
    <property type="match status" value="1"/>
</dbReference>
<evidence type="ECO:0000256" key="29">
    <source>
        <dbReference type="ARBA" id="ARBA00051303"/>
    </source>
</evidence>
<feature type="binding site" evidence="36">
    <location>
        <position position="250"/>
    </location>
    <ligand>
        <name>Zn(2+)</name>
        <dbReference type="ChEBI" id="CHEBI:29105"/>
        <note>catalytic</note>
    </ligand>
</feature>
<dbReference type="InterPro" id="IPR001881">
    <property type="entry name" value="EGF-like_Ca-bd_dom"/>
</dbReference>
<dbReference type="PROSITE" id="PS01180">
    <property type="entry name" value="CUB"/>
    <property type="match status" value="5"/>
</dbReference>
<feature type="binding site" evidence="33">
    <location>
        <position position="1463"/>
    </location>
    <ligand>
        <name>ATP</name>
        <dbReference type="ChEBI" id="CHEBI:30616"/>
    </ligand>
</feature>
<feature type="transmembrane region" description="Helical" evidence="38">
    <location>
        <begin position="1800"/>
        <end position="1820"/>
    </location>
</feature>
<evidence type="ECO:0000256" key="6">
    <source>
        <dbReference type="ARBA" id="ARBA00022536"/>
    </source>
</evidence>
<dbReference type="PROSITE" id="PS50026">
    <property type="entry name" value="EGF_3"/>
    <property type="match status" value="1"/>
</dbReference>
<feature type="binding site" evidence="33">
    <location>
        <position position="1746"/>
    </location>
    <ligand>
        <name>ATP</name>
        <dbReference type="ChEBI" id="CHEBI:30616"/>
    </ligand>
</feature>
<dbReference type="PANTHER" id="PTHR24092">
    <property type="entry name" value="PROBABLE PHOSPHOLIPID-TRANSPORTING ATPASE"/>
    <property type="match status" value="1"/>
</dbReference>
<evidence type="ECO:0000256" key="4">
    <source>
        <dbReference type="ARBA" id="ARBA00022448"/>
    </source>
</evidence>
<feature type="binding site" evidence="34">
    <location>
        <position position="1743"/>
    </location>
    <ligand>
        <name>Mg(2+)</name>
        <dbReference type="ChEBI" id="CHEBI:18420"/>
    </ligand>
</feature>
<dbReference type="SFLD" id="SFLDF00027">
    <property type="entry name" value="p-type_atpase"/>
    <property type="match status" value="1"/>
</dbReference>
<dbReference type="PRINTS" id="PR00480">
    <property type="entry name" value="ASTACIN"/>
</dbReference>
<keyword evidence="26" id="KW-0325">Glycoprotein</keyword>
<evidence type="ECO:0000256" key="31">
    <source>
        <dbReference type="ARBA" id="ARBA00060440"/>
    </source>
</evidence>
<evidence type="ECO:0000256" key="12">
    <source>
        <dbReference type="ARBA" id="ARBA00022741"/>
    </source>
</evidence>
<dbReference type="InterPro" id="IPR044492">
    <property type="entry name" value="P_typ_ATPase_HD_dom"/>
</dbReference>
<dbReference type="NCBIfam" id="TIGR01652">
    <property type="entry name" value="ATPase-Plipid"/>
    <property type="match status" value="1"/>
</dbReference>
<feature type="binding site" evidence="33">
    <location>
        <position position="1327"/>
    </location>
    <ligand>
        <name>ATP</name>
        <dbReference type="ChEBI" id="CHEBI:30616"/>
    </ligand>
</feature>
<feature type="transmembrane region" description="Helical" evidence="38">
    <location>
        <begin position="1990"/>
        <end position="2013"/>
    </location>
</feature>
<comment type="function">
    <text evidence="30">P4-ATPase flippase which catalyzes the hydrolysis of ATP coupled to the transport of aminophospholipids from the outer to the inner leaflet of various membranes and ensures the maintenance of asymmetric distribution of phospholipids. Phospholipid translocation also seems to be implicated in vesicle formation and in uptake of lipid signaling molecules. May be responsible for the maintenance of asymmetric distribution of phosphatidylserine (PS) in spermatozoa membranes. Involved in acrosome reactions and binding of spermatozoa to zona pellucida.</text>
</comment>
<dbReference type="FunFam" id="3.40.50.1000:FF:000001">
    <property type="entry name" value="Phospholipid-transporting ATPase IC"/>
    <property type="match status" value="1"/>
</dbReference>
<dbReference type="FunFam" id="3.40.390.10:FF:000004">
    <property type="entry name" value="Metalloendopeptidase"/>
    <property type="match status" value="1"/>
</dbReference>
<feature type="binding site" evidence="33">
    <location>
        <position position="1723"/>
    </location>
    <ligand>
        <name>ATP</name>
        <dbReference type="ChEBI" id="CHEBI:30616"/>
    </ligand>
</feature>
<comment type="cofactor">
    <cofactor evidence="36 37">
        <name>Zn(2+)</name>
        <dbReference type="ChEBI" id="CHEBI:29105"/>
    </cofactor>
    <text evidence="36 37">Binds 1 zinc ion per subunit.</text>
</comment>
<keyword evidence="16" id="KW-0106">Calcium</keyword>
<feature type="transmembrane region" description="Helical" evidence="38">
    <location>
        <begin position="1945"/>
        <end position="1970"/>
    </location>
</feature>
<dbReference type="FunFam" id="2.60.120.290:FF:000011">
    <property type="entry name" value="Metalloendopeptidase"/>
    <property type="match status" value="1"/>
</dbReference>
<keyword evidence="13 36" id="KW-0378">Hydrolase</keyword>
<dbReference type="InterPro" id="IPR032630">
    <property type="entry name" value="P_typ_ATPase_c"/>
</dbReference>
<evidence type="ECO:0000259" key="39">
    <source>
        <dbReference type="PROSITE" id="PS01180"/>
    </source>
</evidence>
<dbReference type="Gene3D" id="2.10.25.10">
    <property type="entry name" value="Laminin"/>
    <property type="match status" value="2"/>
</dbReference>
<dbReference type="SMART" id="SM00179">
    <property type="entry name" value="EGF_CA"/>
    <property type="match status" value="2"/>
</dbReference>
<feature type="active site" evidence="36">
    <location>
        <position position="241"/>
    </location>
</feature>
<keyword evidence="8 38" id="KW-0812">Transmembrane</keyword>
<comment type="cofactor">
    <cofactor evidence="1 34">
        <name>Mg(2+)</name>
        <dbReference type="ChEBI" id="CHEBI:18420"/>
    </cofactor>
</comment>
<evidence type="ECO:0000256" key="20">
    <source>
        <dbReference type="ARBA" id="ARBA00022989"/>
    </source>
</evidence>
<dbReference type="SUPFAM" id="SSF55486">
    <property type="entry name" value="Metalloproteases ('zincins'), catalytic domain"/>
    <property type="match status" value="1"/>
</dbReference>
<dbReference type="InterPro" id="IPR000859">
    <property type="entry name" value="CUB_dom"/>
</dbReference>
<dbReference type="InterPro" id="IPR035914">
    <property type="entry name" value="Sperma_CUB_dom_sf"/>
</dbReference>
<dbReference type="Pfam" id="PF14670">
    <property type="entry name" value="FXa_inhibition"/>
    <property type="match status" value="2"/>
</dbReference>
<feature type="binding site" evidence="34">
    <location>
        <position position="1747"/>
    </location>
    <ligand>
        <name>Mg(2+)</name>
        <dbReference type="ChEBI" id="CHEBI:18420"/>
    </ligand>
</feature>
<dbReference type="Gene3D" id="3.40.50.1000">
    <property type="entry name" value="HAD superfamily/HAD-like"/>
    <property type="match status" value="1"/>
</dbReference>
<dbReference type="NCBIfam" id="TIGR01494">
    <property type="entry name" value="ATPase_P-type"/>
    <property type="match status" value="1"/>
</dbReference>
<dbReference type="GO" id="GO:0005789">
    <property type="term" value="C:endoplasmic reticulum membrane"/>
    <property type="evidence" value="ECO:0007669"/>
    <property type="project" value="UniProtKB-SubCell"/>
</dbReference>
<dbReference type="eggNOG" id="KOG0206">
    <property type="taxonomic scope" value="Eukaryota"/>
</dbReference>
<evidence type="ECO:0000256" key="36">
    <source>
        <dbReference type="PROSITE-ProRule" id="PRU01211"/>
    </source>
</evidence>
<evidence type="ECO:0000256" key="17">
    <source>
        <dbReference type="ARBA" id="ARBA00022840"/>
    </source>
</evidence>
<evidence type="ECO:0000259" key="41">
    <source>
        <dbReference type="PROSITE" id="PS51864"/>
    </source>
</evidence>
<dbReference type="GO" id="GO:0002080">
    <property type="term" value="C:acrosomal membrane"/>
    <property type="evidence" value="ECO:0007669"/>
    <property type="project" value="UniProtKB-SubCell"/>
</dbReference>
<dbReference type="InterPro" id="IPR000152">
    <property type="entry name" value="EGF-type_Asp/Asn_hydroxyl_site"/>
</dbReference>
<dbReference type="InterPro" id="IPR006539">
    <property type="entry name" value="P-type_ATPase_IV"/>
</dbReference>
<keyword evidence="9 34" id="KW-0479">Metal-binding</keyword>
<dbReference type="CDD" id="cd02073">
    <property type="entry name" value="P-type_ATPase_APLT_Dnf-like"/>
    <property type="match status" value="1"/>
</dbReference>
<feature type="binding site" evidence="33">
    <location>
        <position position="1328"/>
    </location>
    <ligand>
        <name>ATP</name>
        <dbReference type="ChEBI" id="CHEBI:30616"/>
    </ligand>
</feature>
<dbReference type="SUPFAM" id="SSF56784">
    <property type="entry name" value="HAD-like"/>
    <property type="match status" value="1"/>
</dbReference>
<dbReference type="Pfam" id="PF16209">
    <property type="entry name" value="PhoLip_ATPase_N"/>
    <property type="match status" value="1"/>
</dbReference>
<dbReference type="PROSITE" id="PS00010">
    <property type="entry name" value="ASX_HYDROXYL"/>
    <property type="match status" value="2"/>
</dbReference>
<dbReference type="InterPro" id="IPR001757">
    <property type="entry name" value="P_typ_ATPase"/>
</dbReference>
<keyword evidence="19" id="KW-1278">Translocase</keyword>
<dbReference type="InterPro" id="IPR034036">
    <property type="entry name" value="ZnMP_TLD/BMP1"/>
</dbReference>
<keyword evidence="6 35" id="KW-0245">EGF-like domain</keyword>
<dbReference type="InterPro" id="IPR024079">
    <property type="entry name" value="MetalloPept_cat_dom_sf"/>
</dbReference>
<keyword evidence="27" id="KW-0968">Cytoplasmic vesicle</keyword>
<dbReference type="GO" id="GO:0090556">
    <property type="term" value="F:phosphatidylserine floppase activity"/>
    <property type="evidence" value="ECO:0007669"/>
    <property type="project" value="RHEA"/>
</dbReference>
<feature type="binding site" evidence="33">
    <location>
        <position position="1605"/>
    </location>
    <ligand>
        <name>ATP</name>
        <dbReference type="ChEBI" id="CHEBI:30616"/>
    </ligand>
</feature>
<dbReference type="FunFam" id="2.10.25.10:FF:000022">
    <property type="entry name" value="Metalloendopeptidase"/>
    <property type="match status" value="2"/>
</dbReference>
<evidence type="ECO:0000256" key="35">
    <source>
        <dbReference type="PROSITE-ProRule" id="PRU00076"/>
    </source>
</evidence>
<evidence type="ECO:0000256" key="3">
    <source>
        <dbReference type="ARBA" id="ARBA00008109"/>
    </source>
</evidence>
<evidence type="ECO:0000256" key="34">
    <source>
        <dbReference type="PIRSR" id="PIRSR606539-3"/>
    </source>
</evidence>
<dbReference type="SUPFAM" id="SSF81660">
    <property type="entry name" value="Metal cation-transporting ATPase, ATP-binding domain N"/>
    <property type="match status" value="1"/>
</dbReference>
<dbReference type="Gene3D" id="2.60.120.290">
    <property type="entry name" value="Spermadhesin, CUB domain"/>
    <property type="match status" value="5"/>
</dbReference>
<comment type="subcellular location">
    <subcellularLocation>
        <location evidence="31">Cytoplasmic vesicle</location>
        <location evidence="31">Secretory vesicle</location>
        <location evidence="31">Acrosome membrane</location>
        <topology evidence="31">Multi-pass membrane protein</topology>
    </subcellularLocation>
    <subcellularLocation>
        <location evidence="2">Endoplasmic reticulum membrane</location>
        <topology evidence="2">Multi-pass membrane protein</topology>
    </subcellularLocation>
</comment>
<feature type="active site" description="4-aspartylphosphate intermediate" evidence="32">
    <location>
        <position position="1327"/>
    </location>
</feature>
<evidence type="ECO:0000256" key="16">
    <source>
        <dbReference type="ARBA" id="ARBA00022837"/>
    </source>
</evidence>
<evidence type="ECO:0000256" key="15">
    <source>
        <dbReference type="ARBA" id="ARBA00022833"/>
    </source>
</evidence>
<evidence type="ECO:0000313" key="43">
    <source>
        <dbReference type="Proteomes" id="UP000010556"/>
    </source>
</evidence>
<dbReference type="Pfam" id="PF13246">
    <property type="entry name" value="Cation_ATPase"/>
    <property type="match status" value="1"/>
</dbReference>
<dbReference type="InterPro" id="IPR018097">
    <property type="entry name" value="EGF_Ca-bd_CS"/>
</dbReference>
<dbReference type="Gene3D" id="3.40.1110.10">
    <property type="entry name" value="Calcium-transporting ATPase, cytoplasmic domain N"/>
    <property type="match status" value="1"/>
</dbReference>
<dbReference type="PROSITE" id="PS01187">
    <property type="entry name" value="EGF_CA"/>
    <property type="match status" value="2"/>
</dbReference>
<evidence type="ECO:0000256" key="14">
    <source>
        <dbReference type="ARBA" id="ARBA00022824"/>
    </source>
</evidence>
<feature type="transmembrane region" description="Helical" evidence="38">
    <location>
        <begin position="1204"/>
        <end position="1233"/>
    </location>
</feature>
<keyword evidence="7 36" id="KW-0645">Protease</keyword>
<feature type="transmembrane region" description="Helical" evidence="38">
    <location>
        <begin position="1880"/>
        <end position="1905"/>
    </location>
</feature>
<feature type="binding site" evidence="33">
    <location>
        <position position="1717"/>
    </location>
    <ligand>
        <name>ATP</name>
        <dbReference type="ChEBI" id="CHEBI:30616"/>
    </ligand>
</feature>
<dbReference type="GO" id="GO:0005802">
    <property type="term" value="C:trans-Golgi network"/>
    <property type="evidence" value="ECO:0007669"/>
    <property type="project" value="TreeGrafter"/>
</dbReference>
<evidence type="ECO:0000256" key="27">
    <source>
        <dbReference type="ARBA" id="ARBA00023329"/>
    </source>
</evidence>
<keyword evidence="10" id="KW-0732">Signal</keyword>
<feature type="binding site" evidence="33">
    <location>
        <position position="1525"/>
    </location>
    <ligand>
        <name>ATP</name>
        <dbReference type="ChEBI" id="CHEBI:30616"/>
    </ligand>
</feature>
<dbReference type="Pfam" id="PF01400">
    <property type="entry name" value="Astacin"/>
    <property type="match status" value="1"/>
</dbReference>
<feature type="binding site" evidence="33">
    <location>
        <position position="1486"/>
    </location>
    <ligand>
        <name>ATP</name>
        <dbReference type="ChEBI" id="CHEBI:30616"/>
    </ligand>
</feature>
<keyword evidence="25 36" id="KW-1015">Disulfide bond</keyword>
<gene>
    <name evidence="42" type="ORF">MDA_GLEAN10002377</name>
</gene>
<evidence type="ECO:0000256" key="22">
    <source>
        <dbReference type="ARBA" id="ARBA00023055"/>
    </source>
</evidence>
<evidence type="ECO:0000256" key="32">
    <source>
        <dbReference type="PIRSR" id="PIRSR606539-1"/>
    </source>
</evidence>
<dbReference type="Gene3D" id="2.70.150.10">
    <property type="entry name" value="Calcium-transporting ATPase, cytoplasmic transduction domain A"/>
    <property type="match status" value="1"/>
</dbReference>
<evidence type="ECO:0000256" key="37">
    <source>
        <dbReference type="RuleBase" id="RU361183"/>
    </source>
</evidence>
<dbReference type="CDD" id="cd00041">
    <property type="entry name" value="CUB"/>
    <property type="match status" value="5"/>
</dbReference>
<keyword evidence="12 33" id="KW-0547">Nucleotide-binding</keyword>
<feature type="binding site" evidence="33">
    <location>
        <position position="1606"/>
    </location>
    <ligand>
        <name>ATP</name>
        <dbReference type="ChEBI" id="CHEBI:30616"/>
    </ligand>
</feature>
<feature type="binding site" evidence="33">
    <location>
        <position position="1422"/>
    </location>
    <ligand>
        <name>ATP</name>
        <dbReference type="ChEBI" id="CHEBI:30616"/>
    </ligand>
</feature>
<name>L5LI99_MYODS</name>
<feature type="domain" description="CUB" evidence="39">
    <location>
        <begin position="449"/>
        <end position="561"/>
    </location>
</feature>
<evidence type="ECO:0000256" key="23">
    <source>
        <dbReference type="ARBA" id="ARBA00023136"/>
    </source>
</evidence>
<accession>L5LI99</accession>
<evidence type="ECO:0000256" key="33">
    <source>
        <dbReference type="PIRSR" id="PIRSR606539-2"/>
    </source>
</evidence>
<dbReference type="InterPro" id="IPR036412">
    <property type="entry name" value="HAD-like_sf"/>
</dbReference>
<dbReference type="CDD" id="cd00054">
    <property type="entry name" value="EGF_CA"/>
    <property type="match status" value="2"/>
</dbReference>
<dbReference type="EC" id="3.4.24.-" evidence="37"/>
<feature type="binding site" evidence="36">
    <location>
        <position position="244"/>
    </location>
    <ligand>
        <name>Zn(2+)</name>
        <dbReference type="ChEBI" id="CHEBI:29105"/>
        <note>catalytic</note>
    </ligand>
</feature>
<organism evidence="42 43">
    <name type="scientific">Myotis davidii</name>
    <name type="common">David's myotis</name>
    <dbReference type="NCBI Taxonomy" id="225400"/>
    <lineage>
        <taxon>Eukaryota</taxon>
        <taxon>Metazoa</taxon>
        <taxon>Chordata</taxon>
        <taxon>Craniata</taxon>
        <taxon>Vertebrata</taxon>
        <taxon>Euteleostomi</taxon>
        <taxon>Mammalia</taxon>
        <taxon>Eutheria</taxon>
        <taxon>Laurasiatheria</taxon>
        <taxon>Chiroptera</taxon>
        <taxon>Yangochiroptera</taxon>
        <taxon>Vespertilionidae</taxon>
        <taxon>Myotis</taxon>
    </lineage>
</organism>
<dbReference type="GO" id="GO:0005886">
    <property type="term" value="C:plasma membrane"/>
    <property type="evidence" value="ECO:0007669"/>
    <property type="project" value="TreeGrafter"/>
</dbReference>
<comment type="catalytic activity">
    <reaction evidence="29">
        <text>a 1,2-diacyl-sn-glycero-3-phospho-L-serine(out) + ATP + H2O = a 1,2-diacyl-sn-glycero-3-phospho-L-serine(in) + ADP + phosphate + H(+)</text>
        <dbReference type="Rhea" id="RHEA:38567"/>
        <dbReference type="ChEBI" id="CHEBI:15377"/>
        <dbReference type="ChEBI" id="CHEBI:15378"/>
        <dbReference type="ChEBI" id="CHEBI:30616"/>
        <dbReference type="ChEBI" id="CHEBI:43474"/>
        <dbReference type="ChEBI" id="CHEBI:57262"/>
        <dbReference type="ChEBI" id="CHEBI:456216"/>
    </reaction>
    <physiologicalReaction direction="left-to-right" evidence="29">
        <dbReference type="Rhea" id="RHEA:38568"/>
    </physiologicalReaction>
</comment>
<feature type="binding site" evidence="33">
    <location>
        <position position="1329"/>
    </location>
    <ligand>
        <name>ATP</name>
        <dbReference type="ChEBI" id="CHEBI:30616"/>
    </ligand>
</feature>
<evidence type="ECO:0000256" key="28">
    <source>
        <dbReference type="ARBA" id="ARBA00034036"/>
    </source>
</evidence>
<dbReference type="InterPro" id="IPR001506">
    <property type="entry name" value="Peptidase_M12A"/>
</dbReference>
<dbReference type="GO" id="GO:0007030">
    <property type="term" value="P:Golgi organization"/>
    <property type="evidence" value="ECO:0007669"/>
    <property type="project" value="TreeGrafter"/>
</dbReference>
<evidence type="ECO:0000256" key="9">
    <source>
        <dbReference type="ARBA" id="ARBA00022723"/>
    </source>
</evidence>
<feature type="domain" description="Peptidase M12A" evidence="41">
    <location>
        <begin position="148"/>
        <end position="347"/>
    </location>
</feature>
<evidence type="ECO:0000256" key="38">
    <source>
        <dbReference type="SAM" id="Phobius"/>
    </source>
</evidence>
<dbReference type="SFLD" id="SFLDS00003">
    <property type="entry name" value="Haloacid_Dehalogenase"/>
    <property type="match status" value="1"/>
</dbReference>
<dbReference type="CDD" id="cd04281">
    <property type="entry name" value="ZnMc_BMP1_TLD"/>
    <property type="match status" value="1"/>
</dbReference>
<evidence type="ECO:0000256" key="30">
    <source>
        <dbReference type="ARBA" id="ARBA00055228"/>
    </source>
</evidence>
<sequence length="2092" mass="238513">MGLETLPPRMRWWLVAVGIICYGERWVCAGLDYDYTLEGNEEEKAEVIDYKDPCKAAVFWGDIALDDEDLNIFQIDRTIDLTQNPFGKLGHTTGGYGDHGMSKKRGALYQLIDRIRRIGSGLEQNNTVKGKVPLKFSGQNEKNRVPRAATSRTDRIWPGGVIPYVIGGNFTGSQRAMFKQAMRHWEKHTCVTFIERSDEESYIVFTYRPCGCCSYVGRRGNGPQAISIGKNCDKFGIVVHELGHVIGFWHEHTRPDRDNHVTIIRENIQPGQEYNFLKMEPGEVNSLGERYDFDSIMHYARNTFSRGMFLDTILPSRDDNGIRPAIGQRTRLSKGDIAQARKLYRCPACGETLQESNGNLSSPGFPNGYPSYTHCIWRVSVTPGEKIVLNFTTMDLYKSSLCWYDYIEVRDGYWRKSALLGRFCGDKLPEVLTSTDSRMWIEFRSSTICGGEIRKNEGQIQSPNYPDDYRPMKECVWKIMVSEGYYVGLTFQAFEIERHDSCAYDYLEVRDGTKENSPLIGRFCGYDKPEDIRSTSNTLWMKFVSDGTVNKAGFAANFFKEEDECAKPDRGGCEQRCLNTLGSYQCACEPGYELGPDKRSCEAACGGLLTKLNGTITTPGWPKEYPPNKNCVWQVVAPTQYRISVKFEFFELEGNEVCKYDYVEIWSGLSSDSKLHGKFCGAEVPEVITSQLNNMRIEFKSDNTVSKKGFKAHFFSDKDECSKDNGGCQHECVNTMGSYVCQCRNGFVLHENKHDCKEAECEQKIHSPSGLITSPNWPDKYPSRKECTWEISATPGHRVKLAFSEFEIEQHQECAYDHLEVFDGETEKSPILGRLCGNKIPEPLVATGNKMFVRFVSDASVQRRGFQASHSTECGGRLRAEPKPRDLYSHAQFGDNNYPAQVDCEWLLVSERGSRLELSFPTFEVEEEADCGYDYVELFGGLDSTAMGLGRFCGSGGNIIRTAKYNFFSFLPLNLYEQFHRISNSYFLFVIILQGVFPEISTMPWFTLFAPLVCLLLIRAIRDLVDDIGRHKSDSTVNNRPCEMLVGERFLCKKWKDLHVGDLVRLHDTNIVPADMVLLSSTEPSSLCYVETADIDGETNLKYRQALLVTHHELTTIKSMASFQGKVVCEEPNSRMHYFTGHLEWEGKKYSLDSGNILLRGCKIRNTDTCYGMVIYAGFDTKIMRNCGKIHLKRTKIDRLMNKLVILALLSPFAEQICIFVVLISVALTLGFWSKVTGFRTKHYYVPRINVHSLTTESIFILLSFVILLSVMMPMAMFITAEFIYLGNSIFIDWDVEMYYAPQDLPAKARSTSLNVQLGQVGYIFSDKTGTLTQNIMTFKKCCINGIIYNPEQENIYKENPFLWNAFADKKLLFRNSKLLSIVRTNKDKVVREFWRLLAICHTVMVEEKDNQLLYQAASPDEEALVTAARNFGYVFLARTQDSITVVELGEQRVYQVLALMDFNSIRKRMSILVRNPEGSIYLYTKGADTVLFERLHKKDMYRKEQIMKAATEEALTCFAEETLRTLCLAYKKVEEDQYKEWSQRHQEAKILLENRAQALHQVYEDIEQDLRLLGITAIEDRLQDGVLETIQCLKKGNIKIWILTGDKQGRAELGWFAETAVNIGYACQLLSEDMHILDEEQIIAILEDYQETKNNLPQVEMAAMIVSGEFLDQLVKSVAVPVLQNKDSNTPQSPEVWQERTFVELACRCKAVICCRVTPKQKALIVSLVKKYKKAVTLAIGDGANDVNMIKTADIGVGLAGQEGMQAVQNSDYMLAQFRFLRRLLLVHGRWSYMRVCKFLRYFIYKTLAIMMVQIWFAFYSGFTAQPLYEGWFLALFNLLYTTLPVLYIGLFEQDVSDEQSLELPELYIAGQKDELFNYWVFFQAIVHGTGTSLVNFFMTLWISHDIIGPISDYQSFSTVMSLSGLLSVTMEVILIIKYWTILSVLAIFFSLCFYIVITRASQSIGLFTVSPTTFPFMSVEQNVLSHPYVLLVIMLNVSLNTLPVLAFRVIYQALKQLPLKEEKEEEKAEEVEEVPTEEMAGVPRARRSSYAFSHQEGYADLITQGTIMRRSLVVNKYSSDEDHSTSTDFI</sequence>
<proteinExistence type="inferred from homology"/>
<dbReference type="SMART" id="SM00235">
    <property type="entry name" value="ZnMc"/>
    <property type="match status" value="1"/>
</dbReference>
<evidence type="ECO:0000256" key="24">
    <source>
        <dbReference type="ARBA" id="ARBA00023145"/>
    </source>
</evidence>
<dbReference type="InterPro" id="IPR023298">
    <property type="entry name" value="ATPase_P-typ_TM_dom_sf"/>
</dbReference>
<dbReference type="Proteomes" id="UP000010556">
    <property type="component" value="Unassembled WGS sequence"/>
</dbReference>
<reference evidence="43" key="1">
    <citation type="journal article" date="2013" name="Science">
        <title>Comparative analysis of bat genomes provides insight into the evolution of flight and immunity.</title>
        <authorList>
            <person name="Zhang G."/>
            <person name="Cowled C."/>
            <person name="Shi Z."/>
            <person name="Huang Z."/>
            <person name="Bishop-Lilly K.A."/>
            <person name="Fang X."/>
            <person name="Wynne J.W."/>
            <person name="Xiong Z."/>
            <person name="Baker M.L."/>
            <person name="Zhao W."/>
            <person name="Tachedjian M."/>
            <person name="Zhu Y."/>
            <person name="Zhou P."/>
            <person name="Jiang X."/>
            <person name="Ng J."/>
            <person name="Yang L."/>
            <person name="Wu L."/>
            <person name="Xiao J."/>
            <person name="Feng Y."/>
            <person name="Chen Y."/>
            <person name="Sun X."/>
            <person name="Zhang Y."/>
            <person name="Marsh G.A."/>
            <person name="Crameri G."/>
            <person name="Broder C.C."/>
            <person name="Frey K.G."/>
            <person name="Wang L.F."/>
            <person name="Wang J."/>
        </authorList>
    </citation>
    <scope>NUCLEOTIDE SEQUENCE [LARGE SCALE GENOMIC DNA]</scope>
</reference>
<dbReference type="GO" id="GO:0000287">
    <property type="term" value="F:magnesium ion binding"/>
    <property type="evidence" value="ECO:0007669"/>
    <property type="project" value="InterPro"/>
</dbReference>
<keyword evidence="14" id="KW-0256">Endoplasmic reticulum</keyword>
<dbReference type="InterPro" id="IPR000742">
    <property type="entry name" value="EGF"/>
</dbReference>
<dbReference type="Pfam" id="PF00431">
    <property type="entry name" value="CUB"/>
    <property type="match status" value="5"/>
</dbReference>
<feature type="binding site" evidence="33">
    <location>
        <position position="1747"/>
    </location>
    <ligand>
        <name>ATP</name>
        <dbReference type="ChEBI" id="CHEBI:30616"/>
    </ligand>
</feature>
<dbReference type="FunFam" id="3.40.50.1000:FF:000014">
    <property type="entry name" value="Phospholipid-transporting ATPase"/>
    <property type="match status" value="1"/>
</dbReference>
<feature type="transmembrane region" description="Helical" evidence="38">
    <location>
        <begin position="1259"/>
        <end position="1279"/>
    </location>
</feature>
<keyword evidence="15 36" id="KW-0862">Zinc</keyword>
<evidence type="ECO:0000256" key="8">
    <source>
        <dbReference type="ARBA" id="ARBA00022692"/>
    </source>
</evidence>
<evidence type="ECO:0000256" key="11">
    <source>
        <dbReference type="ARBA" id="ARBA00022737"/>
    </source>
</evidence>
<dbReference type="MEROPS" id="M12.016"/>
<dbReference type="GO" id="GO:0005509">
    <property type="term" value="F:calcium ion binding"/>
    <property type="evidence" value="ECO:0007669"/>
    <property type="project" value="InterPro"/>
</dbReference>
<evidence type="ECO:0000259" key="40">
    <source>
        <dbReference type="PROSITE" id="PS50026"/>
    </source>
</evidence>
<evidence type="ECO:0000256" key="5">
    <source>
        <dbReference type="ARBA" id="ARBA00022473"/>
    </source>
</evidence>
<dbReference type="Gene3D" id="3.40.390.10">
    <property type="entry name" value="Collagenase (Catalytic Domain)"/>
    <property type="match status" value="1"/>
</dbReference>
<dbReference type="InterPro" id="IPR008250">
    <property type="entry name" value="ATPase_P-typ_transduc_dom_A_sf"/>
</dbReference>
<dbReference type="GO" id="GO:0008270">
    <property type="term" value="F:zinc ion binding"/>
    <property type="evidence" value="ECO:0007669"/>
    <property type="project" value="UniProtKB-UniRule"/>
</dbReference>
<dbReference type="PANTHER" id="PTHR24092:SF78">
    <property type="entry name" value="PHOSPHOLIPID-TRANSPORTING ATPASE IK"/>
    <property type="match status" value="1"/>
</dbReference>
<comment type="caution">
    <text evidence="35">Lacks conserved residue(s) required for the propagation of feature annotation.</text>
</comment>
<feature type="transmembrane region" description="Helical" evidence="38">
    <location>
        <begin position="1832"/>
        <end position="1852"/>
    </location>
</feature>
<feature type="binding site" evidence="34">
    <location>
        <position position="1327"/>
    </location>
    <ligand>
        <name>Mg(2+)</name>
        <dbReference type="ChEBI" id="CHEBI:18420"/>
    </ligand>
</feature>
<evidence type="ECO:0000256" key="25">
    <source>
        <dbReference type="ARBA" id="ARBA00023157"/>
    </source>
</evidence>
<keyword evidence="20 38" id="KW-1133">Transmembrane helix</keyword>
<dbReference type="SUPFAM" id="SSF81653">
    <property type="entry name" value="Calcium ATPase, transduction domain A"/>
    <property type="match status" value="1"/>
</dbReference>
<keyword evidence="21 36" id="KW-0482">Metalloprotease</keyword>
<keyword evidence="5" id="KW-0217">Developmental protein</keyword>
<feature type="domain" description="EGF-like" evidence="40">
    <location>
        <begin position="717"/>
        <end position="757"/>
    </location>
</feature>
<dbReference type="SUPFAM" id="SSF57196">
    <property type="entry name" value="EGF/Laminin"/>
    <property type="match status" value="2"/>
</dbReference>
<evidence type="ECO:0000313" key="42">
    <source>
        <dbReference type="EMBL" id="ELK25735.1"/>
    </source>
</evidence>
<feature type="binding site" evidence="33">
    <location>
        <position position="1607"/>
    </location>
    <ligand>
        <name>ATP</name>
        <dbReference type="ChEBI" id="CHEBI:30616"/>
    </ligand>
</feature>
<dbReference type="FunFam" id="2.60.120.290:FF:000009">
    <property type="entry name" value="Metalloendopeptidase"/>
    <property type="match status" value="1"/>
</dbReference>
<evidence type="ECO:0000256" key="18">
    <source>
        <dbReference type="ARBA" id="ARBA00022842"/>
    </source>
</evidence>
<evidence type="ECO:0000256" key="13">
    <source>
        <dbReference type="ARBA" id="ARBA00022801"/>
    </source>
</evidence>
<dbReference type="SMART" id="SM00042">
    <property type="entry name" value="CUB"/>
    <property type="match status" value="5"/>
</dbReference>
<feature type="binding site" evidence="34">
    <location>
        <position position="1329"/>
    </location>
    <ligand>
        <name>Mg(2+)</name>
        <dbReference type="ChEBI" id="CHEBI:18420"/>
    </ligand>
</feature>
<evidence type="ECO:0000256" key="26">
    <source>
        <dbReference type="ARBA" id="ARBA00023180"/>
    </source>
</evidence>
<dbReference type="GO" id="GO:0006508">
    <property type="term" value="P:proteolysis"/>
    <property type="evidence" value="ECO:0007669"/>
    <property type="project" value="UniProtKB-KW"/>
</dbReference>
<keyword evidence="22" id="KW-0445">Lipid transport</keyword>
<evidence type="ECO:0000256" key="10">
    <source>
        <dbReference type="ARBA" id="ARBA00022729"/>
    </source>
</evidence>
<dbReference type="GO" id="GO:0045332">
    <property type="term" value="P:phospholipid translocation"/>
    <property type="evidence" value="ECO:0007669"/>
    <property type="project" value="TreeGrafter"/>
</dbReference>
<dbReference type="SUPFAM" id="SSF81665">
    <property type="entry name" value="Calcium ATPase, transmembrane domain M"/>
    <property type="match status" value="1"/>
</dbReference>
<dbReference type="Pfam" id="PF16212">
    <property type="entry name" value="PhoLip_ATPase_C"/>
    <property type="match status" value="1"/>
</dbReference>
<keyword evidence="17 33" id="KW-0067">ATP-binding</keyword>
<dbReference type="GO" id="GO:0016887">
    <property type="term" value="F:ATP hydrolysis activity"/>
    <property type="evidence" value="ECO:0007669"/>
    <property type="project" value="InterPro"/>
</dbReference>
<dbReference type="InterPro" id="IPR023214">
    <property type="entry name" value="HAD_sf"/>
</dbReference>
<evidence type="ECO:0000256" key="2">
    <source>
        <dbReference type="ARBA" id="ARBA00004477"/>
    </source>
</evidence>
<dbReference type="InterPro" id="IPR032631">
    <property type="entry name" value="P-type_ATPase_N"/>
</dbReference>
<dbReference type="InterPro" id="IPR023299">
    <property type="entry name" value="ATPase_P-typ_cyto_dom_N"/>
</dbReference>
<comment type="similarity">
    <text evidence="3">Belongs to the cation transport ATPase (P-type) (TC 3.A.3) family. Type IV subfamily.</text>
</comment>
<protein>
    <recommendedName>
        <fullName evidence="37">Metalloendopeptidase</fullName>
        <ecNumber evidence="37">3.4.24.-</ecNumber>
    </recommendedName>
</protein>
<dbReference type="GO" id="GO:0004222">
    <property type="term" value="F:metalloendopeptidase activity"/>
    <property type="evidence" value="ECO:0007669"/>
    <property type="project" value="UniProtKB-UniRule"/>
</dbReference>
<dbReference type="SUPFAM" id="SSF49854">
    <property type="entry name" value="Spermadhesin, CUB domain"/>
    <property type="match status" value="5"/>
</dbReference>
<feature type="domain" description="CUB" evidence="39">
    <location>
        <begin position="874"/>
        <end position="955"/>
    </location>
</feature>
<feature type="disulfide bond" evidence="36">
    <location>
        <begin position="212"/>
        <end position="213"/>
    </location>
</feature>
<dbReference type="SMART" id="SM00181">
    <property type="entry name" value="EGF"/>
    <property type="match status" value="2"/>
</dbReference>
<dbReference type="PROSITE" id="PS00154">
    <property type="entry name" value="ATPASE_E1_E2"/>
    <property type="match status" value="1"/>
</dbReference>
<evidence type="ECO:0000256" key="1">
    <source>
        <dbReference type="ARBA" id="ARBA00001946"/>
    </source>
</evidence>
<keyword evidence="23 38" id="KW-0472">Membrane</keyword>
<dbReference type="FunFam" id="3.40.1110.10:FF:000096">
    <property type="entry name" value="Phospholipid-transporting ATPase"/>
    <property type="match status" value="1"/>
</dbReference>
<feature type="disulfide bond" evidence="36">
    <location>
        <begin position="210"/>
        <end position="232"/>
    </location>
</feature>
<evidence type="ECO:0000256" key="7">
    <source>
        <dbReference type="ARBA" id="ARBA00022670"/>
    </source>
</evidence>
<dbReference type="FunFam" id="2.60.120.290:FF:000004">
    <property type="entry name" value="Metalloendopeptidase"/>
    <property type="match status" value="1"/>
</dbReference>
<dbReference type="InterPro" id="IPR018303">
    <property type="entry name" value="ATPase_P-typ_P_site"/>
</dbReference>